<reference evidence="2" key="1">
    <citation type="submission" date="2009-09" db="EMBL/GenBank/DDBJ databases">
        <title>The complete chromosome of Desulfohalobium retbaense DSM 5692.</title>
        <authorList>
            <consortium name="US DOE Joint Genome Institute (JGI-PGF)"/>
            <person name="Lucas S."/>
            <person name="Copeland A."/>
            <person name="Lapidus A."/>
            <person name="Glavina del Rio T."/>
            <person name="Dalin E."/>
            <person name="Tice H."/>
            <person name="Bruce D."/>
            <person name="Goodwin L."/>
            <person name="Pitluck S."/>
            <person name="Kyrpides N."/>
            <person name="Mavromatis K."/>
            <person name="Ivanova N."/>
            <person name="Mikhailova N."/>
            <person name="Munk A.C."/>
            <person name="Brettin T."/>
            <person name="Detter J.C."/>
            <person name="Han C."/>
            <person name="Tapia R."/>
            <person name="Larimer F."/>
            <person name="Land M."/>
            <person name="Hauser L."/>
            <person name="Markowitz V."/>
            <person name="Cheng J.-F."/>
            <person name="Hugenholtz P."/>
            <person name="Woyke T."/>
            <person name="Wu D."/>
            <person name="Spring S."/>
            <person name="Klenk H.-P."/>
            <person name="Eisen J.A."/>
        </authorList>
    </citation>
    <scope>NUCLEOTIDE SEQUENCE [LARGE SCALE GENOMIC DNA]</scope>
    <source>
        <strain evidence="2">DSM 5692</strain>
    </source>
</reference>
<gene>
    <name evidence="1" type="ordered locus">Dret_1715</name>
</gene>
<organism evidence="1 2">
    <name type="scientific">Desulfohalobium retbaense (strain ATCC 49708 / DSM 5692 / JCM 16813 / HR100)</name>
    <dbReference type="NCBI Taxonomy" id="485915"/>
    <lineage>
        <taxon>Bacteria</taxon>
        <taxon>Pseudomonadati</taxon>
        <taxon>Thermodesulfobacteriota</taxon>
        <taxon>Desulfovibrionia</taxon>
        <taxon>Desulfovibrionales</taxon>
        <taxon>Desulfohalobiaceae</taxon>
        <taxon>Desulfohalobium</taxon>
    </lineage>
</organism>
<proteinExistence type="predicted"/>
<dbReference type="OrthoDB" id="5455222at2"/>
<sequence length="161" mass="18535">MASKFKSALKDVTDICKFETWLRFYFTQESGEDLVIEIPEQSMQHISENYPFLAQLAETYNNKPITPESAQRDTVEFIYTQLDGQHHEMGAVAQVLNSKSFENEISVFNLWVQAHEEQLDQSVMDFVDWMQLFEAWKRTEKGQSILSGHTSGTNAATQTTQ</sequence>
<dbReference type="AlphaFoldDB" id="C8X3K2"/>
<accession>C8X3K2</accession>
<dbReference type="HOGENOM" id="CLU_1608172_0_0_7"/>
<keyword evidence="2" id="KW-1185">Reference proteome</keyword>
<dbReference type="eggNOG" id="ENOG5034768">
    <property type="taxonomic scope" value="Bacteria"/>
</dbReference>
<evidence type="ECO:0000313" key="1">
    <source>
        <dbReference type="EMBL" id="ACV68999.1"/>
    </source>
</evidence>
<dbReference type="EMBL" id="CP001734">
    <property type="protein sequence ID" value="ACV68999.1"/>
    <property type="molecule type" value="Genomic_DNA"/>
</dbReference>
<dbReference type="Proteomes" id="UP000001052">
    <property type="component" value="Chromosome"/>
</dbReference>
<dbReference type="RefSeq" id="WP_015752142.1">
    <property type="nucleotide sequence ID" value="NC_013223.1"/>
</dbReference>
<protein>
    <submittedName>
        <fullName evidence="1">Uncharacterized protein</fullName>
    </submittedName>
</protein>
<evidence type="ECO:0000313" key="2">
    <source>
        <dbReference type="Proteomes" id="UP000001052"/>
    </source>
</evidence>
<dbReference type="KEGG" id="drt:Dret_1715"/>
<name>C8X3K2_DESRD</name>
<reference evidence="1 2" key="2">
    <citation type="journal article" date="2010" name="Stand. Genomic Sci.">
        <title>Complete genome sequence of Desulfohalobium retbaense type strain (HR(100)).</title>
        <authorList>
            <person name="Spring S."/>
            <person name="Nolan M."/>
            <person name="Lapidus A."/>
            <person name="Glavina Del Rio T."/>
            <person name="Copeland A."/>
            <person name="Tice H."/>
            <person name="Cheng J.F."/>
            <person name="Lucas S."/>
            <person name="Land M."/>
            <person name="Chen F."/>
            <person name="Bruce D."/>
            <person name="Goodwin L."/>
            <person name="Pitluck S."/>
            <person name="Ivanova N."/>
            <person name="Mavromatis K."/>
            <person name="Mikhailova N."/>
            <person name="Pati A."/>
            <person name="Chen A."/>
            <person name="Palaniappan K."/>
            <person name="Hauser L."/>
            <person name="Chang Y.J."/>
            <person name="Jeffries C.D."/>
            <person name="Munk C."/>
            <person name="Kiss H."/>
            <person name="Chain P."/>
            <person name="Han C."/>
            <person name="Brettin T."/>
            <person name="Detter J.C."/>
            <person name="Schuler E."/>
            <person name="Goker M."/>
            <person name="Rohde M."/>
            <person name="Bristow J."/>
            <person name="Eisen J.A."/>
            <person name="Markowitz V."/>
            <person name="Hugenholtz P."/>
            <person name="Kyrpides N.C."/>
            <person name="Klenk H.P."/>
        </authorList>
    </citation>
    <scope>NUCLEOTIDE SEQUENCE [LARGE SCALE GENOMIC DNA]</scope>
    <source>
        <strain evidence="1 2">DSM 5692</strain>
    </source>
</reference>
<dbReference type="STRING" id="485915.Dret_1715"/>